<dbReference type="AlphaFoldDB" id="A0ABD2X9W0"/>
<sequence length="229" mass="26896">MTAGSCTMYTCVHTLVDGSYIKLKEASILFLQSYLYDATLLIVSFRSSSRECTRPISMLPMRGYTAARREYKTRVCSLAFFSVQRVATNSYDDTYEPRTDTFCEVVKVFDIFVRMYLTLEHGCMCWVIQLNCVNWRSSGGWRLRRRNFFVDNRDSDLLVTAEKIGQVQRASRRVMYFQWREMLSSCQLKLRKSRQNISTLLRAAGADKKMREEKRTRKIPPVNFEAWRV</sequence>
<proteinExistence type="predicted"/>
<accession>A0ABD2X9W0</accession>
<name>A0ABD2X9W0_9HYME</name>
<evidence type="ECO:0000313" key="1">
    <source>
        <dbReference type="EMBL" id="KAL3401441.1"/>
    </source>
</evidence>
<keyword evidence="2" id="KW-1185">Reference proteome</keyword>
<dbReference type="EMBL" id="JBJJXI010000045">
    <property type="protein sequence ID" value="KAL3401441.1"/>
    <property type="molecule type" value="Genomic_DNA"/>
</dbReference>
<evidence type="ECO:0000313" key="2">
    <source>
        <dbReference type="Proteomes" id="UP001627154"/>
    </source>
</evidence>
<comment type="caution">
    <text evidence="1">The sequence shown here is derived from an EMBL/GenBank/DDBJ whole genome shotgun (WGS) entry which is preliminary data.</text>
</comment>
<reference evidence="1 2" key="1">
    <citation type="journal article" date="2024" name="bioRxiv">
        <title>A reference genome for Trichogramma kaykai: A tiny desert-dwelling parasitoid wasp with competing sex-ratio distorters.</title>
        <authorList>
            <person name="Culotta J."/>
            <person name="Lindsey A.R."/>
        </authorList>
    </citation>
    <scope>NUCLEOTIDE SEQUENCE [LARGE SCALE GENOMIC DNA]</scope>
    <source>
        <strain evidence="1 2">KSX58</strain>
    </source>
</reference>
<dbReference type="Proteomes" id="UP001627154">
    <property type="component" value="Unassembled WGS sequence"/>
</dbReference>
<gene>
    <name evidence="1" type="ORF">TKK_005284</name>
</gene>
<organism evidence="1 2">
    <name type="scientific">Trichogramma kaykai</name>
    <dbReference type="NCBI Taxonomy" id="54128"/>
    <lineage>
        <taxon>Eukaryota</taxon>
        <taxon>Metazoa</taxon>
        <taxon>Ecdysozoa</taxon>
        <taxon>Arthropoda</taxon>
        <taxon>Hexapoda</taxon>
        <taxon>Insecta</taxon>
        <taxon>Pterygota</taxon>
        <taxon>Neoptera</taxon>
        <taxon>Endopterygota</taxon>
        <taxon>Hymenoptera</taxon>
        <taxon>Apocrita</taxon>
        <taxon>Proctotrupomorpha</taxon>
        <taxon>Chalcidoidea</taxon>
        <taxon>Trichogrammatidae</taxon>
        <taxon>Trichogramma</taxon>
    </lineage>
</organism>
<protein>
    <submittedName>
        <fullName evidence="1">Uncharacterized protein</fullName>
    </submittedName>
</protein>